<accession>A0A3M7RJ11</accession>
<proteinExistence type="predicted"/>
<dbReference type="EMBL" id="REGN01003315">
    <property type="protein sequence ID" value="RNA23295.1"/>
    <property type="molecule type" value="Genomic_DNA"/>
</dbReference>
<protein>
    <submittedName>
        <fullName evidence="1">Uncharacterized protein</fullName>
    </submittedName>
</protein>
<name>A0A3M7RJ11_BRAPC</name>
<dbReference type="Proteomes" id="UP000276133">
    <property type="component" value="Unassembled WGS sequence"/>
</dbReference>
<organism evidence="1 2">
    <name type="scientific">Brachionus plicatilis</name>
    <name type="common">Marine rotifer</name>
    <name type="synonym">Brachionus muelleri</name>
    <dbReference type="NCBI Taxonomy" id="10195"/>
    <lineage>
        <taxon>Eukaryota</taxon>
        <taxon>Metazoa</taxon>
        <taxon>Spiralia</taxon>
        <taxon>Gnathifera</taxon>
        <taxon>Rotifera</taxon>
        <taxon>Eurotatoria</taxon>
        <taxon>Monogononta</taxon>
        <taxon>Pseudotrocha</taxon>
        <taxon>Ploima</taxon>
        <taxon>Brachionidae</taxon>
        <taxon>Brachionus</taxon>
    </lineage>
</organism>
<evidence type="ECO:0000313" key="1">
    <source>
        <dbReference type="EMBL" id="RNA23295.1"/>
    </source>
</evidence>
<dbReference type="OrthoDB" id="10321883at2759"/>
<evidence type="ECO:0000313" key="2">
    <source>
        <dbReference type="Proteomes" id="UP000276133"/>
    </source>
</evidence>
<dbReference type="AlphaFoldDB" id="A0A3M7RJ11"/>
<gene>
    <name evidence="1" type="ORF">BpHYR1_042398</name>
</gene>
<sequence>MNNNESNLRKEIIDHYENIQTQIDVRTETLLMELPEALKNSRDELMARIKEEKEKNLAALADDSPLIQHKNEYYRQFVELKQEYANCGTDLAKKESIHNRLLELKKNVELIEEFLEDFKNRTLSFEEADRSVYSSLIGELVHAEENKKIDHNN</sequence>
<reference evidence="1 2" key="1">
    <citation type="journal article" date="2018" name="Sci. Rep.">
        <title>Genomic signatures of local adaptation to the degree of environmental predictability in rotifers.</title>
        <authorList>
            <person name="Franch-Gras L."/>
            <person name="Hahn C."/>
            <person name="Garcia-Roger E.M."/>
            <person name="Carmona M.J."/>
            <person name="Serra M."/>
            <person name="Gomez A."/>
        </authorList>
    </citation>
    <scope>NUCLEOTIDE SEQUENCE [LARGE SCALE GENOMIC DNA]</scope>
    <source>
        <strain evidence="1">HYR1</strain>
    </source>
</reference>
<keyword evidence="2" id="KW-1185">Reference proteome</keyword>
<comment type="caution">
    <text evidence="1">The sequence shown here is derived from an EMBL/GenBank/DDBJ whole genome shotgun (WGS) entry which is preliminary data.</text>
</comment>